<dbReference type="InterPro" id="IPR008136">
    <property type="entry name" value="CinA_C"/>
</dbReference>
<evidence type="ECO:0000313" key="3">
    <source>
        <dbReference type="EMBL" id="QXE23145.1"/>
    </source>
</evidence>
<feature type="domain" description="MoaB/Mog" evidence="2">
    <location>
        <begin position="19"/>
        <end position="187"/>
    </location>
</feature>
<dbReference type="NCBIfam" id="NF001813">
    <property type="entry name" value="PRK00549.1"/>
    <property type="match status" value="1"/>
</dbReference>
<comment type="similarity">
    <text evidence="1">Belongs to the CinA family.</text>
</comment>
<dbReference type="PANTHER" id="PTHR13939:SF0">
    <property type="entry name" value="NMN AMIDOHYDROLASE-LIKE PROTEIN YFAY"/>
    <property type="match status" value="1"/>
</dbReference>
<dbReference type="InterPro" id="IPR001453">
    <property type="entry name" value="MoaB/Mog_dom"/>
</dbReference>
<evidence type="ECO:0000256" key="1">
    <source>
        <dbReference type="HAMAP-Rule" id="MF_00226"/>
    </source>
</evidence>
<dbReference type="EMBL" id="CP021056">
    <property type="protein sequence ID" value="QXE23145.1"/>
    <property type="molecule type" value="Genomic_DNA"/>
</dbReference>
<dbReference type="Gene3D" id="3.90.950.20">
    <property type="entry name" value="CinA-like"/>
    <property type="match status" value="1"/>
</dbReference>
<dbReference type="InterPro" id="IPR036425">
    <property type="entry name" value="MoaB/Mog-like_dom_sf"/>
</dbReference>
<dbReference type="Gene3D" id="3.40.980.10">
    <property type="entry name" value="MoaB/Mog-like domain"/>
    <property type="match status" value="1"/>
</dbReference>
<dbReference type="PIRSF" id="PIRSF006728">
    <property type="entry name" value="CinA"/>
    <property type="match status" value="1"/>
</dbReference>
<dbReference type="PANTHER" id="PTHR13939">
    <property type="entry name" value="NICOTINAMIDE-NUCLEOTIDE AMIDOHYDROLASE PNCC"/>
    <property type="match status" value="1"/>
</dbReference>
<sequence length="431" mass="46581">MCSKIPHPKLPIQNPMSAEIICVGTELLLGDILNSNSQYLAQQLAKLGIPHYYQTVVGDNRERLQQVIEIAASRVNILIFTGGLGPTPDDLTCETIADFFGVPLVERPEIIEDIAQKFAQRGRVMVPSNYKQALIPQGAEILPNPTGTAPGIIWQPRPELTILTFPGVPSEMYRMWEETAVPFLKSQGWGQEIIYSRSLKFWGIGESVLAEKVADYLNLTNPTVAPYAGKGEVRLRISAKASSPSVAEELIAPIEQQLRDIGGLDYYGKDNDTLAVVVGQLLRSSGETLAVAESCTGGGLGQMLTEISGSSDYFWGGVISYDNSAKLRLLGVNPADLDQFGAVSATVAQQMAQGVKNRLSTTWGLSITGIAGPTGGTDDKPVGLVYIGLAGPNNEVYSFEHRLGTMRGRSIIRHLSACAALDHLRRCLLSQ</sequence>
<protein>
    <recommendedName>
        <fullName evidence="1">CinA-like protein</fullName>
    </recommendedName>
</protein>
<evidence type="ECO:0000313" key="4">
    <source>
        <dbReference type="Proteomes" id="UP000683511"/>
    </source>
</evidence>
<name>A0A975Y4G2_9NOST</name>
<dbReference type="SMART" id="SM00852">
    <property type="entry name" value="MoCF_biosynth"/>
    <property type="match status" value="1"/>
</dbReference>
<proteinExistence type="inferred from homology"/>
<accession>A0A975Y4G2</accession>
<gene>
    <name evidence="3" type="ORF">B6N60_01834</name>
</gene>
<dbReference type="InterPro" id="IPR008135">
    <property type="entry name" value="Competence-induced_CinA"/>
</dbReference>
<dbReference type="Gene3D" id="3.30.70.2860">
    <property type="match status" value="1"/>
</dbReference>
<dbReference type="NCBIfam" id="TIGR00199">
    <property type="entry name" value="PncC_domain"/>
    <property type="match status" value="1"/>
</dbReference>
<dbReference type="NCBIfam" id="TIGR00177">
    <property type="entry name" value="molyb_syn"/>
    <property type="match status" value="1"/>
</dbReference>
<dbReference type="CDD" id="cd00885">
    <property type="entry name" value="cinA"/>
    <property type="match status" value="1"/>
</dbReference>
<dbReference type="InterPro" id="IPR041424">
    <property type="entry name" value="CinA_KH"/>
</dbReference>
<dbReference type="Proteomes" id="UP000683511">
    <property type="component" value="Chromosome"/>
</dbReference>
<dbReference type="Pfam" id="PF02464">
    <property type="entry name" value="CinA"/>
    <property type="match status" value="1"/>
</dbReference>
<dbReference type="HAMAP" id="MF_00226_B">
    <property type="entry name" value="CinA_B"/>
    <property type="match status" value="1"/>
</dbReference>
<dbReference type="InterPro" id="IPR036653">
    <property type="entry name" value="CinA-like_C"/>
</dbReference>
<evidence type="ECO:0000259" key="2">
    <source>
        <dbReference type="SMART" id="SM00852"/>
    </source>
</evidence>
<dbReference type="Pfam" id="PF00994">
    <property type="entry name" value="MoCF_biosynth"/>
    <property type="match status" value="1"/>
</dbReference>
<reference evidence="3" key="1">
    <citation type="submission" date="2017-04" db="EMBL/GenBank/DDBJ databases">
        <title>Genome deletions in a multicellular cyanobacterial endosymbiont for morphological adaptation in marine diatoms.</title>
        <authorList>
            <person name="Wang Y."/>
            <person name="Gao H."/>
            <person name="Li R."/>
            <person name="Xu X."/>
        </authorList>
    </citation>
    <scope>NUCLEOTIDE SEQUENCE</scope>
    <source>
        <strain evidence="3">FACHB 800</strain>
    </source>
</reference>
<dbReference type="Pfam" id="PF18146">
    <property type="entry name" value="CinA_KH"/>
    <property type="match status" value="1"/>
</dbReference>
<dbReference type="SUPFAM" id="SSF53218">
    <property type="entry name" value="Molybdenum cofactor biosynthesis proteins"/>
    <property type="match status" value="1"/>
</dbReference>
<dbReference type="AlphaFoldDB" id="A0A975Y4G2"/>
<dbReference type="KEGG" id="rsin:B6N60_01834"/>
<keyword evidence="4" id="KW-1185">Reference proteome</keyword>
<dbReference type="InterPro" id="IPR050101">
    <property type="entry name" value="CinA"/>
</dbReference>
<dbReference type="NCBIfam" id="TIGR00200">
    <property type="entry name" value="cinA_nterm"/>
    <property type="match status" value="1"/>
</dbReference>
<dbReference type="SUPFAM" id="SSF142433">
    <property type="entry name" value="CinA-like"/>
    <property type="match status" value="1"/>
</dbReference>
<organism evidence="3 4">
    <name type="scientific">Richelia sinica FACHB-800</name>
    <dbReference type="NCBI Taxonomy" id="1357546"/>
    <lineage>
        <taxon>Bacteria</taxon>
        <taxon>Bacillati</taxon>
        <taxon>Cyanobacteriota</taxon>
        <taxon>Cyanophyceae</taxon>
        <taxon>Nostocales</taxon>
        <taxon>Nostocaceae</taxon>
        <taxon>Richelia</taxon>
    </lineage>
</organism>